<evidence type="ECO:0000313" key="2">
    <source>
        <dbReference type="Proteomes" id="UP000298058"/>
    </source>
</evidence>
<comment type="caution">
    <text evidence="1">The sequence shown here is derived from an EMBL/GenBank/DDBJ whole genome shotgun (WGS) entry which is preliminary data.</text>
</comment>
<organism evidence="1 2">
    <name type="scientific">Leptospira idonii</name>
    <dbReference type="NCBI Taxonomy" id="1193500"/>
    <lineage>
        <taxon>Bacteria</taxon>
        <taxon>Pseudomonadati</taxon>
        <taxon>Spirochaetota</taxon>
        <taxon>Spirochaetia</taxon>
        <taxon>Leptospirales</taxon>
        <taxon>Leptospiraceae</taxon>
        <taxon>Leptospira</taxon>
    </lineage>
</organism>
<sequence length="85" mass="9538">MKKLFILSLFVWLSDCGAPFSPRSSCYERNKCSTIEGECFLKNDVLFKGVTASPSYSSQDFSILMGTCIGLERKCRDNCQSSTIF</sequence>
<name>A0A4V3JY75_9LEPT</name>
<accession>A0A4V3JY75</accession>
<dbReference type="NCBIfam" id="NF047434">
    <property type="entry name" value="LA_0364_fam_lipo"/>
    <property type="match status" value="1"/>
</dbReference>
<dbReference type="OrthoDB" id="334127at2"/>
<reference evidence="1" key="1">
    <citation type="journal article" date="2019" name="PLoS Negl. Trop. Dis.">
        <title>Revisiting the worldwide diversity of Leptospira species in the environment.</title>
        <authorList>
            <person name="Vincent A.T."/>
            <person name="Schiettekatte O."/>
            <person name="Bourhy P."/>
            <person name="Veyrier F.J."/>
            <person name="Picardeau M."/>
        </authorList>
    </citation>
    <scope>NUCLEOTIDE SEQUENCE [LARGE SCALE GENOMIC DNA]</scope>
    <source>
        <strain evidence="1">201300427</strain>
    </source>
</reference>
<proteinExistence type="predicted"/>
<dbReference type="Proteomes" id="UP000298058">
    <property type="component" value="Unassembled WGS sequence"/>
</dbReference>
<evidence type="ECO:0000313" key="1">
    <source>
        <dbReference type="EMBL" id="TGN19656.1"/>
    </source>
</evidence>
<keyword evidence="2" id="KW-1185">Reference proteome</keyword>
<evidence type="ECO:0008006" key="3">
    <source>
        <dbReference type="Google" id="ProtNLM"/>
    </source>
</evidence>
<gene>
    <name evidence="1" type="ORF">EHS15_07710</name>
</gene>
<protein>
    <recommendedName>
        <fullName evidence="3">Lipoprotein</fullName>
    </recommendedName>
</protein>
<dbReference type="RefSeq" id="WP_135759972.1">
    <property type="nucleotide sequence ID" value="NZ_RQHW01000028.1"/>
</dbReference>
<dbReference type="AlphaFoldDB" id="A0A4V3JY75"/>
<dbReference type="EMBL" id="RQHW01000028">
    <property type="protein sequence ID" value="TGN19656.1"/>
    <property type="molecule type" value="Genomic_DNA"/>
</dbReference>